<sequence>MQKTALVTGGNKGIGLETTRLLLELGFRVVVVARSFAPDQLGELPALVKKPYDLTDIEGIPQLVAEIGPVQVLINNAGVMHSLPYDAYPQEKLRGLMQLNIEAPVALIREVSKSMLAEGGGRIVNNASIAGQIGHPDVWYGIAKAGLINATKSFAKILGPGGIVINAVAPGPVDTDMLEVIPLPRREAIKSMVYSNRFARADEVARTMVWLATESPEYINGTCLDINNGAFPR</sequence>
<organism evidence="3 4">
    <name type="scientific">Geomesophilobacter sediminis</name>
    <dbReference type="NCBI Taxonomy" id="2798584"/>
    <lineage>
        <taxon>Bacteria</taxon>
        <taxon>Pseudomonadati</taxon>
        <taxon>Thermodesulfobacteriota</taxon>
        <taxon>Desulfuromonadia</taxon>
        <taxon>Geobacterales</taxon>
        <taxon>Geobacteraceae</taxon>
        <taxon>Geomesophilobacter</taxon>
    </lineage>
</organism>
<dbReference type="PRINTS" id="PR00081">
    <property type="entry name" value="GDHRDH"/>
</dbReference>
<proteinExistence type="inferred from homology"/>
<dbReference type="RefSeq" id="WP_199384520.1">
    <property type="nucleotide sequence ID" value="NZ_JAEMHM010000010.1"/>
</dbReference>
<accession>A0A8J7LYW1</accession>
<dbReference type="Gene3D" id="3.40.50.720">
    <property type="entry name" value="NAD(P)-binding Rossmann-like Domain"/>
    <property type="match status" value="1"/>
</dbReference>
<name>A0A8J7LYW1_9BACT</name>
<dbReference type="GO" id="GO:0030497">
    <property type="term" value="P:fatty acid elongation"/>
    <property type="evidence" value="ECO:0007669"/>
    <property type="project" value="TreeGrafter"/>
</dbReference>
<dbReference type="CDD" id="cd05233">
    <property type="entry name" value="SDR_c"/>
    <property type="match status" value="1"/>
</dbReference>
<dbReference type="PRINTS" id="PR00080">
    <property type="entry name" value="SDRFAMILY"/>
</dbReference>
<dbReference type="SUPFAM" id="SSF51735">
    <property type="entry name" value="NAD(P)-binding Rossmann-fold domains"/>
    <property type="match status" value="1"/>
</dbReference>
<dbReference type="PANTHER" id="PTHR42760:SF40">
    <property type="entry name" value="3-OXOACYL-[ACYL-CARRIER-PROTEIN] REDUCTASE, CHLOROPLASTIC"/>
    <property type="match status" value="1"/>
</dbReference>
<evidence type="ECO:0000313" key="3">
    <source>
        <dbReference type="EMBL" id="MBJ6725626.1"/>
    </source>
</evidence>
<dbReference type="AlphaFoldDB" id="A0A8J7LYW1"/>
<dbReference type="InterPro" id="IPR002347">
    <property type="entry name" value="SDR_fam"/>
</dbReference>
<dbReference type="EMBL" id="JAEMHM010000010">
    <property type="protein sequence ID" value="MBJ6725626.1"/>
    <property type="molecule type" value="Genomic_DNA"/>
</dbReference>
<dbReference type="GO" id="GO:0016616">
    <property type="term" value="F:oxidoreductase activity, acting on the CH-OH group of donors, NAD or NADP as acceptor"/>
    <property type="evidence" value="ECO:0007669"/>
    <property type="project" value="TreeGrafter"/>
</dbReference>
<evidence type="ECO:0000256" key="2">
    <source>
        <dbReference type="RuleBase" id="RU000363"/>
    </source>
</evidence>
<reference evidence="3" key="1">
    <citation type="submission" date="2020-12" db="EMBL/GenBank/DDBJ databases">
        <title>Geomonas sp. Red875, isolated from river sediment.</title>
        <authorList>
            <person name="Xu Z."/>
            <person name="Zhang Z."/>
            <person name="Masuda Y."/>
            <person name="Itoh H."/>
            <person name="Senoo K."/>
        </authorList>
    </citation>
    <scope>NUCLEOTIDE SEQUENCE</scope>
    <source>
        <strain evidence="3">Red875</strain>
    </source>
</reference>
<comment type="caution">
    <text evidence="3">The sequence shown here is derived from an EMBL/GenBank/DDBJ whole genome shotgun (WGS) entry which is preliminary data.</text>
</comment>
<keyword evidence="4" id="KW-1185">Reference proteome</keyword>
<dbReference type="Proteomes" id="UP000636888">
    <property type="component" value="Unassembled WGS sequence"/>
</dbReference>
<comment type="similarity">
    <text evidence="1 2">Belongs to the short-chain dehydrogenases/reductases (SDR) family.</text>
</comment>
<evidence type="ECO:0000313" key="4">
    <source>
        <dbReference type="Proteomes" id="UP000636888"/>
    </source>
</evidence>
<evidence type="ECO:0000256" key="1">
    <source>
        <dbReference type="ARBA" id="ARBA00006484"/>
    </source>
</evidence>
<dbReference type="Pfam" id="PF00106">
    <property type="entry name" value="adh_short"/>
    <property type="match status" value="1"/>
</dbReference>
<dbReference type="PANTHER" id="PTHR42760">
    <property type="entry name" value="SHORT-CHAIN DEHYDROGENASES/REDUCTASES FAMILY MEMBER"/>
    <property type="match status" value="1"/>
</dbReference>
<gene>
    <name evidence="3" type="ORF">JFN93_12970</name>
</gene>
<dbReference type="InterPro" id="IPR036291">
    <property type="entry name" value="NAD(P)-bd_dom_sf"/>
</dbReference>
<protein>
    <submittedName>
        <fullName evidence="3">SDR family oxidoreductase</fullName>
    </submittedName>
</protein>